<reference evidence="1 2" key="1">
    <citation type="submission" date="2020-03" db="EMBL/GenBank/DDBJ databases">
        <title>Soil Listeria distribution.</title>
        <authorList>
            <person name="Liao J."/>
            <person name="Wiedmann M."/>
        </authorList>
    </citation>
    <scope>NUCLEOTIDE SEQUENCE [LARGE SCALE GENOMIC DNA]</scope>
    <source>
        <strain evidence="1 2">FSL L7-0360</strain>
    </source>
</reference>
<dbReference type="Proteomes" id="UP000529446">
    <property type="component" value="Unassembled WGS sequence"/>
</dbReference>
<sequence>MANILDLFNQREVLNYLKTREFPALLGEQLFPEIKKQSLEFDQIKGANNATPVIASIHAFDTEAEIGSREAHTQTLGLAFIKRKIQLKEKDLIALRNPRTPAEQEYLMKQVYNDMEVLIAGVKARVEAMRMEALASGIVTLDENNLDAVVNYGIPDEQKEALAGANMWTDANSDPIDDLQRWSDSLISAPTRALTSRAVLSALLRHPKIISALFGRDSGRVASVSDLNNFLTQHQLPTIATYDRKYKKQIRDGTYQTHRYFPANKFVMFGSDTLGETVYGPTPEESRIIQDPSVDITTVGNVLGMVYEENLDPVGTWTKAVATALPSFPAADEVFQAQPIA</sequence>
<dbReference type="EMBL" id="JAARXI010000002">
    <property type="protein sequence ID" value="MBC2115690.1"/>
    <property type="molecule type" value="Genomic_DNA"/>
</dbReference>
<protein>
    <submittedName>
        <fullName evidence="1">Major capsid protein</fullName>
    </submittedName>
</protein>
<dbReference type="InterPro" id="IPR005564">
    <property type="entry name" value="Major_capsid_GpE"/>
</dbReference>
<dbReference type="Gene3D" id="3.15.30.10">
    <property type="entry name" value="putative capsid protein of prophage domain like"/>
    <property type="match status" value="1"/>
</dbReference>
<dbReference type="AlphaFoldDB" id="A0A7X1CY44"/>
<gene>
    <name evidence="1" type="ORF">HCB06_03575</name>
</gene>
<dbReference type="Pfam" id="PF03864">
    <property type="entry name" value="Phage_cap_E"/>
    <property type="match status" value="1"/>
</dbReference>
<comment type="caution">
    <text evidence="1">The sequence shown here is derived from an EMBL/GenBank/DDBJ whole genome shotgun (WGS) entry which is preliminary data.</text>
</comment>
<evidence type="ECO:0000313" key="1">
    <source>
        <dbReference type="EMBL" id="MBC2115690.1"/>
    </source>
</evidence>
<proteinExistence type="predicted"/>
<organism evidence="1 2">
    <name type="scientific">Listeria booriae</name>
    <dbReference type="NCBI Taxonomy" id="1552123"/>
    <lineage>
        <taxon>Bacteria</taxon>
        <taxon>Bacillati</taxon>
        <taxon>Bacillota</taxon>
        <taxon>Bacilli</taxon>
        <taxon>Bacillales</taxon>
        <taxon>Listeriaceae</taxon>
        <taxon>Listeria</taxon>
    </lineage>
</organism>
<dbReference type="RefSeq" id="WP_185346042.1">
    <property type="nucleotide sequence ID" value="NZ_JAAROZ010000001.1"/>
</dbReference>
<accession>A0A7X1CY44</accession>
<name>A0A7X1CY44_9LIST</name>
<dbReference type="Gene3D" id="3.30.1930.10">
    <property type="entry name" value="capsid protein of prophage domain"/>
    <property type="match status" value="1"/>
</dbReference>
<evidence type="ECO:0000313" key="2">
    <source>
        <dbReference type="Proteomes" id="UP000529446"/>
    </source>
</evidence>